<sequence>MNNSTDALVQLWNMCVTSQGSCPEQGLQWDTLRRVMEGLPVARCEALKTNSVDEILSYHFGPHAAGGVLNYVNFTLFWHGMEAILQTAGVFNHRGFDDGTLQVIASLRHFRDAVLELPGAFGGSLDEQPLAECHVRELRILYDQLHHQGLLSGSGAVAEYWADKLRQLPKDEENLMVSADEISAALLQWLEDLLGYAEGSEDASSEEPEQELTPEVFAARSLLKKPEGQDARRATGATGRLSWLLKPDVAENVEVAKFRSSLREVFPHDDISLRDFYRGVREAIPESAAGSSDSRSGGQALRAGVALLQNLVRRKVRLAVSRMLPQRQAPARKPRYSRLDSGLRAARPGTPRSEACGVIAGLVCSQAVAAKVLDRRAHLAPRAFCTAWILERARRRWLVNVVTIWRSRLKEQSLP</sequence>
<dbReference type="OrthoDB" id="411537at2759"/>
<organism evidence="2 3">
    <name type="scientific">Symbiodinium necroappetens</name>
    <dbReference type="NCBI Taxonomy" id="1628268"/>
    <lineage>
        <taxon>Eukaryota</taxon>
        <taxon>Sar</taxon>
        <taxon>Alveolata</taxon>
        <taxon>Dinophyceae</taxon>
        <taxon>Suessiales</taxon>
        <taxon>Symbiodiniaceae</taxon>
        <taxon>Symbiodinium</taxon>
    </lineage>
</organism>
<dbReference type="AlphaFoldDB" id="A0A812MCF9"/>
<evidence type="ECO:0000313" key="2">
    <source>
        <dbReference type="EMBL" id="CAE7259462.1"/>
    </source>
</evidence>
<gene>
    <name evidence="2" type="ORF">SNEC2469_LOCUS5868</name>
</gene>
<reference evidence="2" key="1">
    <citation type="submission" date="2021-02" db="EMBL/GenBank/DDBJ databases">
        <authorList>
            <person name="Dougan E. K."/>
            <person name="Rhodes N."/>
            <person name="Thang M."/>
            <person name="Chan C."/>
        </authorList>
    </citation>
    <scope>NUCLEOTIDE SEQUENCE</scope>
</reference>
<evidence type="ECO:0000256" key="1">
    <source>
        <dbReference type="SAM" id="MobiDB-lite"/>
    </source>
</evidence>
<dbReference type="EMBL" id="CAJNJA010010576">
    <property type="protein sequence ID" value="CAE7259462.1"/>
    <property type="molecule type" value="Genomic_DNA"/>
</dbReference>
<keyword evidence="3" id="KW-1185">Reference proteome</keyword>
<proteinExistence type="predicted"/>
<name>A0A812MCF9_9DINO</name>
<accession>A0A812MCF9</accession>
<feature type="region of interest" description="Disordered" evidence="1">
    <location>
        <begin position="327"/>
        <end position="347"/>
    </location>
</feature>
<dbReference type="Proteomes" id="UP000601435">
    <property type="component" value="Unassembled WGS sequence"/>
</dbReference>
<protein>
    <submittedName>
        <fullName evidence="2">Uncharacterized protein</fullName>
    </submittedName>
</protein>
<evidence type="ECO:0000313" key="3">
    <source>
        <dbReference type="Proteomes" id="UP000601435"/>
    </source>
</evidence>
<comment type="caution">
    <text evidence="2">The sequence shown here is derived from an EMBL/GenBank/DDBJ whole genome shotgun (WGS) entry which is preliminary data.</text>
</comment>
<feature type="non-terminal residue" evidence="2">
    <location>
        <position position="1"/>
    </location>
</feature>